<dbReference type="OrthoDB" id="3498585at2"/>
<feature type="transmembrane region" description="Helical" evidence="1">
    <location>
        <begin position="364"/>
        <end position="387"/>
    </location>
</feature>
<feature type="transmembrane region" description="Helical" evidence="1">
    <location>
        <begin position="729"/>
        <end position="749"/>
    </location>
</feature>
<dbReference type="Proteomes" id="UP000306628">
    <property type="component" value="Unassembled WGS sequence"/>
</dbReference>
<feature type="transmembrane region" description="Helical" evidence="1">
    <location>
        <begin position="248"/>
        <end position="271"/>
    </location>
</feature>
<keyword evidence="1" id="KW-0472">Membrane</keyword>
<feature type="transmembrane region" description="Helical" evidence="1">
    <location>
        <begin position="338"/>
        <end position="358"/>
    </location>
</feature>
<feature type="transmembrane region" description="Helical" evidence="1">
    <location>
        <begin position="455"/>
        <end position="471"/>
    </location>
</feature>
<keyword evidence="3" id="KW-1185">Reference proteome</keyword>
<reference evidence="2 3" key="1">
    <citation type="submission" date="2019-05" db="EMBL/GenBank/DDBJ databases">
        <title>Draft genome sequence of Nonomuraea zeae DSM 100528.</title>
        <authorList>
            <person name="Saricaoglu S."/>
            <person name="Isik K."/>
        </authorList>
    </citation>
    <scope>NUCLEOTIDE SEQUENCE [LARGE SCALE GENOMIC DNA]</scope>
    <source>
        <strain evidence="2 3">DSM 100528</strain>
    </source>
</reference>
<protein>
    <submittedName>
        <fullName evidence="2">Uncharacterized protein</fullName>
    </submittedName>
</protein>
<feature type="transmembrane region" description="Helical" evidence="1">
    <location>
        <begin position="306"/>
        <end position="326"/>
    </location>
</feature>
<feature type="transmembrane region" description="Helical" evidence="1">
    <location>
        <begin position="803"/>
        <end position="824"/>
    </location>
</feature>
<feature type="transmembrane region" description="Helical" evidence="1">
    <location>
        <begin position="394"/>
        <end position="416"/>
    </location>
</feature>
<name>A0A5S4GJW0_9ACTN</name>
<accession>A0A5S4GJW0</accession>
<dbReference type="AlphaFoldDB" id="A0A5S4GJW0"/>
<feature type="transmembrane region" description="Helical" evidence="1">
    <location>
        <begin position="559"/>
        <end position="579"/>
    </location>
</feature>
<dbReference type="EMBL" id="VCKX01000059">
    <property type="protein sequence ID" value="TMR33205.1"/>
    <property type="molecule type" value="Genomic_DNA"/>
</dbReference>
<comment type="caution">
    <text evidence="2">The sequence shown here is derived from an EMBL/GenBank/DDBJ whole genome shotgun (WGS) entry which is preliminary data.</text>
</comment>
<feature type="transmembrane region" description="Helical" evidence="1">
    <location>
        <begin position="700"/>
        <end position="717"/>
    </location>
</feature>
<evidence type="ECO:0000313" key="3">
    <source>
        <dbReference type="Proteomes" id="UP000306628"/>
    </source>
</evidence>
<feature type="transmembrane region" description="Helical" evidence="1">
    <location>
        <begin position="761"/>
        <end position="782"/>
    </location>
</feature>
<feature type="transmembrane region" description="Helical" evidence="1">
    <location>
        <begin position="428"/>
        <end position="448"/>
    </location>
</feature>
<evidence type="ECO:0000313" key="2">
    <source>
        <dbReference type="EMBL" id="TMR33205.1"/>
    </source>
</evidence>
<dbReference type="RefSeq" id="WP_138691349.1">
    <property type="nucleotide sequence ID" value="NZ_JBHSAZ010000004.1"/>
</dbReference>
<organism evidence="2 3">
    <name type="scientific">Nonomuraea zeae</name>
    <dbReference type="NCBI Taxonomy" id="1642303"/>
    <lineage>
        <taxon>Bacteria</taxon>
        <taxon>Bacillati</taxon>
        <taxon>Actinomycetota</taxon>
        <taxon>Actinomycetes</taxon>
        <taxon>Streptosporangiales</taxon>
        <taxon>Streptosporangiaceae</taxon>
        <taxon>Nonomuraea</taxon>
    </lineage>
</organism>
<keyword evidence="1" id="KW-1133">Transmembrane helix</keyword>
<feature type="transmembrane region" description="Helical" evidence="1">
    <location>
        <begin position="528"/>
        <end position="547"/>
    </location>
</feature>
<feature type="transmembrane region" description="Helical" evidence="1">
    <location>
        <begin position="491"/>
        <end position="516"/>
    </location>
</feature>
<gene>
    <name evidence="2" type="ORF">ETD85_20455</name>
</gene>
<sequence>MGKLRIAIAFGLALVSFGAIVWCTVAARPVAGPAPPRGITAPNPWAAAAGRADPVARWAREATTEVMVTRASERDLAAVPQGRLDPRQRQVKVTVFHWLKLTPEDPLIGALRQGGGFPHSLAQAVDSVFGAIKVDGPALGPTTRLAPALVSDAGHTTAKFTVTLLRQVKMDELLKLDFGPPTAADPLIVPDRSIAVLPGEWTVLRLEGITPDRELAERLEFAVGGYPVSMTLAPDSYGFADVVEADDFSWATALGVLTALALLAYLLRSLGKGWWQRPPNRELVIGLALAAPTLLIPLVAKDWVAVTYVVLFVAVPALTLRHAGRVLPTSPPWTTRDLLVVTGLGVVVGLGMLSWSWLHGQLSGQALLAGGAVAAVAAAGSAIAFSVDLGVRAVIVRLSVLSAEAAIGLLALALWLRALLTGVYPPDSIRLVLALGWAVIPIAAVAVATKQWQRSAVVAAVLVSLLVQGWPTEWLDSGSWSLAVSRPEPMIGNLVLDPIVRGVLGLLLMGFVMLVLRLRRLGGRLAAIDNPVVESTMITVLMVLYITPGGSTTLADIDVPLPLLAITSLVAWATARWLLTGPRPAIAEPATYEEHRRLVRAALHKRLLLVSEQELYRIGRNRIGAGDMSMADFDERRQTLEAALREHGRHPETAFATAAGCTPWHNGVAAFTVSLLLSLPFALVYGWPEGVDLTSFVFDGRYLVTLPAFGFLFGYFYPRVRGTQPMTKALHLTAAALLTELSGYLSTLVEPDIGPFDKAQVVGIVVGQVMMVCVGLGLFWEWRIMHLAGEPWARVRTLRSVRSLAAPALAIVLAAGTTAATSAAGQTVDRILKGDQVSTAPK</sequence>
<keyword evidence="1" id="KW-0812">Transmembrane</keyword>
<proteinExistence type="predicted"/>
<feature type="transmembrane region" description="Helical" evidence="1">
    <location>
        <begin position="668"/>
        <end position="688"/>
    </location>
</feature>
<feature type="transmembrane region" description="Helical" evidence="1">
    <location>
        <begin position="283"/>
        <end position="300"/>
    </location>
</feature>
<evidence type="ECO:0000256" key="1">
    <source>
        <dbReference type="SAM" id="Phobius"/>
    </source>
</evidence>